<dbReference type="EMBL" id="JAZDWU010000010">
    <property type="protein sequence ID" value="KAK9988334.1"/>
    <property type="molecule type" value="Genomic_DNA"/>
</dbReference>
<reference evidence="2 3" key="1">
    <citation type="submission" date="2024-01" db="EMBL/GenBank/DDBJ databases">
        <title>A telomere-to-telomere, gap-free genome of sweet tea (Lithocarpus litseifolius).</title>
        <authorList>
            <person name="Zhou J."/>
        </authorList>
    </citation>
    <scope>NUCLEOTIDE SEQUENCE [LARGE SCALE GENOMIC DNA]</scope>
    <source>
        <strain evidence="2">Zhou-2022a</strain>
        <tissue evidence="2">Leaf</tissue>
    </source>
</reference>
<name>A0AAW2BTT0_9ROSI</name>
<dbReference type="PANTHER" id="PTHR33116">
    <property type="entry name" value="REVERSE TRANSCRIPTASE ZINC-BINDING DOMAIN-CONTAINING PROTEIN-RELATED-RELATED"/>
    <property type="match status" value="1"/>
</dbReference>
<dbReference type="PANTHER" id="PTHR33116:SF78">
    <property type="entry name" value="OS12G0587133 PROTEIN"/>
    <property type="match status" value="1"/>
</dbReference>
<accession>A0AAW2BTT0</accession>
<proteinExistence type="predicted"/>
<dbReference type="AlphaFoldDB" id="A0AAW2BTT0"/>
<feature type="domain" description="Reverse transcriptase" evidence="1">
    <location>
        <begin position="150"/>
        <end position="222"/>
    </location>
</feature>
<dbReference type="Proteomes" id="UP001459277">
    <property type="component" value="Unassembled WGS sequence"/>
</dbReference>
<evidence type="ECO:0000259" key="1">
    <source>
        <dbReference type="Pfam" id="PF00078"/>
    </source>
</evidence>
<dbReference type="Pfam" id="PF00078">
    <property type="entry name" value="RVT_1"/>
    <property type="match status" value="1"/>
</dbReference>
<gene>
    <name evidence="2" type="ORF">SO802_028573</name>
</gene>
<dbReference type="InterPro" id="IPR043502">
    <property type="entry name" value="DNA/RNA_pol_sf"/>
</dbReference>
<sequence length="374" mass="42267">MVQGDRNTSFYHVSTLIRRKHNKILNLKDSQGEWINDLTTVMEHVRNSFSKLFSTELLSSPLSSPSVDITSPQLSSSESHNISLPVSNEEIKNALWSLKAFKSLGPDGLHVGFFQRFWLVVGRSVSEEIKKIFSDRKIPLELNQTHISLIPKTKGPESIGNFRPISLCNSAYKIITKILVARIRPFLDKLISPYQATFVPGRKGVDSVIIAQELIHTISRKKGQKINFAKSKVFFSPNVNREQRADFCETLGFNSTPKLGSYLGFPLRHAGASNQDLNFILDRVNQKLVGWKANLLSFAGRKVLIQATTSAIPSYVMQTTFLPSRILDNLDRLNRYFLWGSSELKRRMHWVGWEKITQPLDKGGLGLQTAKGRN</sequence>
<organism evidence="2 3">
    <name type="scientific">Lithocarpus litseifolius</name>
    <dbReference type="NCBI Taxonomy" id="425828"/>
    <lineage>
        <taxon>Eukaryota</taxon>
        <taxon>Viridiplantae</taxon>
        <taxon>Streptophyta</taxon>
        <taxon>Embryophyta</taxon>
        <taxon>Tracheophyta</taxon>
        <taxon>Spermatophyta</taxon>
        <taxon>Magnoliopsida</taxon>
        <taxon>eudicotyledons</taxon>
        <taxon>Gunneridae</taxon>
        <taxon>Pentapetalae</taxon>
        <taxon>rosids</taxon>
        <taxon>fabids</taxon>
        <taxon>Fagales</taxon>
        <taxon>Fagaceae</taxon>
        <taxon>Lithocarpus</taxon>
    </lineage>
</organism>
<dbReference type="SUPFAM" id="SSF56672">
    <property type="entry name" value="DNA/RNA polymerases"/>
    <property type="match status" value="1"/>
</dbReference>
<evidence type="ECO:0000313" key="3">
    <source>
        <dbReference type="Proteomes" id="UP001459277"/>
    </source>
</evidence>
<evidence type="ECO:0000313" key="2">
    <source>
        <dbReference type="EMBL" id="KAK9988334.1"/>
    </source>
</evidence>
<keyword evidence="3" id="KW-1185">Reference proteome</keyword>
<dbReference type="InterPro" id="IPR000477">
    <property type="entry name" value="RT_dom"/>
</dbReference>
<protein>
    <recommendedName>
        <fullName evidence="1">Reverse transcriptase domain-containing protein</fullName>
    </recommendedName>
</protein>
<comment type="caution">
    <text evidence="2">The sequence shown here is derived from an EMBL/GenBank/DDBJ whole genome shotgun (WGS) entry which is preliminary data.</text>
</comment>